<dbReference type="InterPro" id="IPR029472">
    <property type="entry name" value="Copia-like_N"/>
</dbReference>
<dbReference type="RefSeq" id="XP_009789104.1">
    <property type="nucleotide sequence ID" value="XM_009790802.1"/>
</dbReference>
<dbReference type="PANTHER" id="PTHR37610">
    <property type="entry name" value="CCHC-TYPE DOMAIN-CONTAINING PROTEIN"/>
    <property type="match status" value="1"/>
</dbReference>
<dbReference type="Pfam" id="PF14244">
    <property type="entry name" value="Retrotran_gag_3"/>
    <property type="match status" value="1"/>
</dbReference>
<dbReference type="PANTHER" id="PTHR37610:SF6">
    <property type="entry name" value="GAG-POLYPEPTIDE OF LTR COPIA-TYPE-RELATED"/>
    <property type="match status" value="1"/>
</dbReference>
<dbReference type="eggNOG" id="ENOG502S3KW">
    <property type="taxonomic scope" value="Eukaryota"/>
</dbReference>
<evidence type="ECO:0000313" key="3">
    <source>
        <dbReference type="RefSeq" id="XP_009789104.1"/>
    </source>
</evidence>
<dbReference type="AlphaFoldDB" id="A0A1U7XQA1"/>
<protein>
    <submittedName>
        <fullName evidence="3">Uncharacterized protein LOC104236793</fullName>
    </submittedName>
</protein>
<accession>A0A1U7XQA1</accession>
<name>A0A1U7XQA1_NICSY</name>
<reference evidence="2" key="1">
    <citation type="journal article" date="2013" name="Genome Biol.">
        <title>Reference genomes and transcriptomes of Nicotiana sylvestris and Nicotiana tomentosiformis.</title>
        <authorList>
            <person name="Sierro N."/>
            <person name="Battey J.N."/>
            <person name="Ouadi S."/>
            <person name="Bovet L."/>
            <person name="Goepfert S."/>
            <person name="Bakaher N."/>
            <person name="Peitsch M.C."/>
            <person name="Ivanov N.V."/>
        </authorList>
    </citation>
    <scope>NUCLEOTIDE SEQUENCE [LARGE SCALE GENOMIC DNA]</scope>
</reference>
<evidence type="ECO:0000313" key="2">
    <source>
        <dbReference type="Proteomes" id="UP000189701"/>
    </source>
</evidence>
<sequence length="404" mass="45829">MTLVNSPFDGRGYPGWRRSVLITLSAKNKIGFISGVCVEPDLGSKEHPHWSRTNDMVTSWLLNSLSKEIGDSVIYSKTAQSLWNNLEHRFGQSNGAKLYHVQKEIAKSVQGNSSIAGYFTTLKRLWDELDSLNSHLGCTCNCTCQGKTKMAKFLEDQRIIQFLMGLNDSYAHARGRILMMNSLPNIDHAYSILLQDEGQREIYLSPHYPTDGATFMANTQNKIPQRNNNHKGWIHHKSMVINSRNSREERPNSTLMKEQKWKSLQMKELTPNEGTGNNQNQFFSKEQVPLMRRGQVFGGVRDGLYLLQPSSIESSFLPNQNVVSIPKGSNSTLVSSLVSLSKAVYVNTISDVKDWHVRLGHLPFQYGNLDFPIKFKEQRIFSIKIFSKLGGKTVQQESEKDKIK</sequence>
<proteinExistence type="predicted"/>
<feature type="domain" description="Retrotransposon Copia-like N-terminal" evidence="1">
    <location>
        <begin position="1"/>
        <end position="41"/>
    </location>
</feature>
<keyword evidence="2" id="KW-1185">Reference proteome</keyword>
<dbReference type="Proteomes" id="UP000189701">
    <property type="component" value="Unplaced"/>
</dbReference>
<reference evidence="3" key="2">
    <citation type="submission" date="2025-08" db="UniProtKB">
        <authorList>
            <consortium name="RefSeq"/>
        </authorList>
    </citation>
    <scope>IDENTIFICATION</scope>
    <source>
        <tissue evidence="3">Leaf</tissue>
    </source>
</reference>
<gene>
    <name evidence="3" type="primary">LOC104236793</name>
</gene>
<evidence type="ECO:0000259" key="1">
    <source>
        <dbReference type="Pfam" id="PF14244"/>
    </source>
</evidence>
<organism evidence="2 3">
    <name type="scientific">Nicotiana sylvestris</name>
    <name type="common">Wood tobacco</name>
    <name type="synonym">South American tobacco</name>
    <dbReference type="NCBI Taxonomy" id="4096"/>
    <lineage>
        <taxon>Eukaryota</taxon>
        <taxon>Viridiplantae</taxon>
        <taxon>Streptophyta</taxon>
        <taxon>Embryophyta</taxon>
        <taxon>Tracheophyta</taxon>
        <taxon>Spermatophyta</taxon>
        <taxon>Magnoliopsida</taxon>
        <taxon>eudicotyledons</taxon>
        <taxon>Gunneridae</taxon>
        <taxon>Pentapetalae</taxon>
        <taxon>asterids</taxon>
        <taxon>lamiids</taxon>
        <taxon>Solanales</taxon>
        <taxon>Solanaceae</taxon>
        <taxon>Nicotianoideae</taxon>
        <taxon>Nicotianeae</taxon>
        <taxon>Nicotiana</taxon>
    </lineage>
</organism>